<dbReference type="InterPro" id="IPR029000">
    <property type="entry name" value="Cyclophilin-like_dom_sf"/>
</dbReference>
<dbReference type="Gene3D" id="3.30.1360.40">
    <property type="match status" value="1"/>
</dbReference>
<dbReference type="InterPro" id="IPR003833">
    <property type="entry name" value="CT_C_D"/>
</dbReference>
<dbReference type="GO" id="GO:0005524">
    <property type="term" value="F:ATP binding"/>
    <property type="evidence" value="ECO:0007669"/>
    <property type="project" value="UniProtKB-KW"/>
</dbReference>
<dbReference type="SMART" id="SM00796">
    <property type="entry name" value="AHS1"/>
    <property type="match status" value="1"/>
</dbReference>
<evidence type="ECO:0000256" key="1">
    <source>
        <dbReference type="ARBA" id="ARBA00022741"/>
    </source>
</evidence>
<dbReference type="GO" id="GO:0016787">
    <property type="term" value="F:hydrolase activity"/>
    <property type="evidence" value="ECO:0007669"/>
    <property type="project" value="UniProtKB-KW"/>
</dbReference>
<dbReference type="Proteomes" id="UP000307000">
    <property type="component" value="Chromosome"/>
</dbReference>
<dbReference type="Pfam" id="PF02626">
    <property type="entry name" value="CT_A_B"/>
    <property type="match status" value="1"/>
</dbReference>
<dbReference type="Gene3D" id="2.40.100.10">
    <property type="entry name" value="Cyclophilin-like"/>
    <property type="match status" value="2"/>
</dbReference>
<dbReference type="InterPro" id="IPR052708">
    <property type="entry name" value="PxpC"/>
</dbReference>
<evidence type="ECO:0000256" key="2">
    <source>
        <dbReference type="ARBA" id="ARBA00022801"/>
    </source>
</evidence>
<name>A0A5B7WQ86_9MICC</name>
<organism evidence="6 7">
    <name type="scientific">Glutamicibacter creatinolyticus</name>
    <dbReference type="NCBI Taxonomy" id="162496"/>
    <lineage>
        <taxon>Bacteria</taxon>
        <taxon>Bacillati</taxon>
        <taxon>Actinomycetota</taxon>
        <taxon>Actinomycetes</taxon>
        <taxon>Micrococcales</taxon>
        <taxon>Micrococcaceae</taxon>
        <taxon>Glutamicibacter</taxon>
    </lineage>
</organism>
<feature type="domain" description="Carboxyltransferase" evidence="5">
    <location>
        <begin position="249"/>
        <end position="538"/>
    </location>
</feature>
<evidence type="ECO:0000313" key="7">
    <source>
        <dbReference type="Proteomes" id="UP000307000"/>
    </source>
</evidence>
<dbReference type="Pfam" id="PF02682">
    <property type="entry name" value="CT_C_D"/>
    <property type="match status" value="1"/>
</dbReference>
<dbReference type="PANTHER" id="PTHR43309">
    <property type="entry name" value="5-OXOPROLINASE SUBUNIT C"/>
    <property type="match status" value="1"/>
</dbReference>
<evidence type="ECO:0000256" key="3">
    <source>
        <dbReference type="ARBA" id="ARBA00022840"/>
    </source>
</evidence>
<protein>
    <submittedName>
        <fullName evidence="6">Khydrolase</fullName>
    </submittedName>
</protein>
<reference evidence="6 7" key="1">
    <citation type="submission" date="2018-12" db="EMBL/GenBank/DDBJ databases">
        <title>Complete Genome Sequence of Glutamicibacter creatinolyticus strain LGCM259,isolated from an abscess of a 12-year-old mare in Italy.</title>
        <authorList>
            <person name="Santos R.G."/>
            <person name="Silva A.L."/>
            <person name="Seyffert N."/>
            <person name="Castro T.L.P."/>
            <person name="Attili A.R."/>
            <person name="Rifici C."/>
            <person name="Mazzullo G."/>
            <person name="Brenig B."/>
            <person name="Venanzi F."/>
            <person name="Azevedo V."/>
        </authorList>
    </citation>
    <scope>NUCLEOTIDE SEQUENCE [LARGE SCALE GENOMIC DNA]</scope>
    <source>
        <strain evidence="6 7">LGCM 259</strain>
    </source>
</reference>
<keyword evidence="7" id="KW-1185">Reference proteome</keyword>
<dbReference type="SUPFAM" id="SSF50891">
    <property type="entry name" value="Cyclophilin-like"/>
    <property type="match status" value="2"/>
</dbReference>
<keyword evidence="2 6" id="KW-0378">Hydrolase</keyword>
<evidence type="ECO:0000313" key="6">
    <source>
        <dbReference type="EMBL" id="QCY46296.1"/>
    </source>
</evidence>
<keyword evidence="3" id="KW-0067">ATP-binding</keyword>
<dbReference type="PANTHER" id="PTHR43309:SF3">
    <property type="entry name" value="5-OXOPROLINASE SUBUNIT C"/>
    <property type="match status" value="1"/>
</dbReference>
<accession>A0A5B7WQ86</accession>
<sequence>MTIDAVHFAGTRAVLVELSDAASAMALTAWLESHPLPGQQDVQTGARTVLLRTDCLPNAGYAYRVIPTLHLDLDRRHEGELITVNVSYDGPDLHAVAELLGLSTEALIELHSSRRWAAAFTGFAPGFAYLQSEGTPLEVPRRSTPRTTVPAGAVALGGKYSAIYPAASPGGWQLLGHTDTRMWDVNRTPPALVQPGDKVKFVPQRAALRLSVPAANHQPPAPQVTSGVEVISPGPQSTIQDAGRRGAGNLGVSPSGAADAISAHQANRLVGNLPGAPVIETLAGSLRVRAIGHQVLAVSGAEVRLEIHGEAEDHTSMRTAAMNVPFILRDKETLSCSAATAGLRSYLAVRGGFDGHRVLGSLSTDSLSGLGPAPLQPGERLPTARIRGTHPVGGAEPSTLPQPEPDGCFRLRLVAGPRDDWFGPQGLERLVSQTWEVSAQSNRVGLRLSNAAGGRPLVRLRAGELESEGMVRGSLQVPPSGLPVLFLADHPVTGGYPVIATLVDEDVSKAAQLAPGAPIRFVLLEPGSSMPRTGGGRR</sequence>
<dbReference type="InterPro" id="IPR003778">
    <property type="entry name" value="CT_A_B"/>
</dbReference>
<feature type="domain" description="Carboxyltransferase" evidence="4">
    <location>
        <begin position="4"/>
        <end position="193"/>
    </location>
</feature>
<evidence type="ECO:0000259" key="4">
    <source>
        <dbReference type="SMART" id="SM00796"/>
    </source>
</evidence>
<dbReference type="EMBL" id="CP034412">
    <property type="protein sequence ID" value="QCY46296.1"/>
    <property type="molecule type" value="Genomic_DNA"/>
</dbReference>
<gene>
    <name evidence="6" type="ORF">GcLGCM259_0531</name>
</gene>
<proteinExistence type="predicted"/>
<dbReference type="SMART" id="SM00797">
    <property type="entry name" value="AHS2"/>
    <property type="match status" value="1"/>
</dbReference>
<dbReference type="RefSeq" id="WP_138925686.1">
    <property type="nucleotide sequence ID" value="NZ_CP034412.1"/>
</dbReference>
<dbReference type="KEGG" id="gcr:GcLGCM259_0531"/>
<keyword evidence="1" id="KW-0547">Nucleotide-binding</keyword>
<dbReference type="AlphaFoldDB" id="A0A5B7WQ86"/>
<evidence type="ECO:0000259" key="5">
    <source>
        <dbReference type="SMART" id="SM00797"/>
    </source>
</evidence>